<proteinExistence type="predicted"/>
<dbReference type="EMBL" id="WKLT01000079">
    <property type="protein sequence ID" value="MRY60672.1"/>
    <property type="molecule type" value="Genomic_DNA"/>
</dbReference>
<sequence>MAKAAINLDLSKIAVNTVDSDRRVITSESVQRPVRDILATVNAGARQAAWNALVADVIGMRGETVEAKGASWAVNDDEIARSLRVNFIIMQAGRLE</sequence>
<dbReference type="Proteomes" id="UP000463337">
    <property type="component" value="Unassembled WGS sequence"/>
</dbReference>
<name>A0A7K0GNQ4_PARDI</name>
<evidence type="ECO:0000313" key="2">
    <source>
        <dbReference type="Proteomes" id="UP000463337"/>
    </source>
</evidence>
<protein>
    <submittedName>
        <fullName evidence="1">Uncharacterized protein</fullName>
    </submittedName>
</protein>
<dbReference type="RefSeq" id="WP_154398361.1">
    <property type="nucleotide sequence ID" value="NZ_WKLT01000079.1"/>
</dbReference>
<feature type="non-terminal residue" evidence="1">
    <location>
        <position position="96"/>
    </location>
</feature>
<accession>A0A7K0GNQ4</accession>
<gene>
    <name evidence="1" type="ORF">GKD59_22870</name>
</gene>
<comment type="caution">
    <text evidence="1">The sequence shown here is derived from an EMBL/GenBank/DDBJ whole genome shotgun (WGS) entry which is preliminary data.</text>
</comment>
<evidence type="ECO:0000313" key="1">
    <source>
        <dbReference type="EMBL" id="MRY60672.1"/>
    </source>
</evidence>
<dbReference type="AlphaFoldDB" id="A0A7K0GNQ4"/>
<organism evidence="1 2">
    <name type="scientific">Parabacteroides distasonis</name>
    <dbReference type="NCBI Taxonomy" id="823"/>
    <lineage>
        <taxon>Bacteria</taxon>
        <taxon>Pseudomonadati</taxon>
        <taxon>Bacteroidota</taxon>
        <taxon>Bacteroidia</taxon>
        <taxon>Bacteroidales</taxon>
        <taxon>Tannerellaceae</taxon>
        <taxon>Parabacteroides</taxon>
    </lineage>
</organism>
<reference evidence="1 2" key="1">
    <citation type="journal article" date="2019" name="Nat. Med.">
        <title>A library of human gut bacterial isolates paired with longitudinal multiomics data enables mechanistic microbiome research.</title>
        <authorList>
            <person name="Poyet M."/>
            <person name="Groussin M."/>
            <person name="Gibbons S.M."/>
            <person name="Avila-Pacheco J."/>
            <person name="Jiang X."/>
            <person name="Kearney S.M."/>
            <person name="Perrotta A.R."/>
            <person name="Berdy B."/>
            <person name="Zhao S."/>
            <person name="Lieberman T.D."/>
            <person name="Swanson P.K."/>
            <person name="Smith M."/>
            <person name="Roesemann S."/>
            <person name="Alexander J.E."/>
            <person name="Rich S.A."/>
            <person name="Livny J."/>
            <person name="Vlamakis H."/>
            <person name="Clish C."/>
            <person name="Bullock K."/>
            <person name="Deik A."/>
            <person name="Scott J."/>
            <person name="Pierce K.A."/>
            <person name="Xavier R.J."/>
            <person name="Alm E.J."/>
        </authorList>
    </citation>
    <scope>NUCLEOTIDE SEQUENCE [LARGE SCALE GENOMIC DNA]</scope>
    <source>
        <strain evidence="1 2">BIOML-A41</strain>
    </source>
</reference>